<feature type="transmembrane region" description="Helical" evidence="1">
    <location>
        <begin position="16"/>
        <end position="35"/>
    </location>
</feature>
<protein>
    <submittedName>
        <fullName evidence="2">Uncharacterized protein</fullName>
    </submittedName>
</protein>
<dbReference type="AlphaFoldDB" id="A0A8J8Q6J8"/>
<accession>A0A8J8Q6J8</accession>
<reference evidence="2" key="1">
    <citation type="submission" date="2017-11" db="EMBL/GenBank/DDBJ databases">
        <authorList>
            <person name="Kajale S.C."/>
            <person name="Sharma A."/>
        </authorList>
    </citation>
    <scope>NUCLEOTIDE SEQUENCE</scope>
    <source>
        <strain evidence="2">LS1_42</strain>
    </source>
</reference>
<organism evidence="2 3">
    <name type="scientific">Natronococcus pandeyae</name>
    <dbReference type="NCBI Taxonomy" id="2055836"/>
    <lineage>
        <taxon>Archaea</taxon>
        <taxon>Methanobacteriati</taxon>
        <taxon>Methanobacteriota</taxon>
        <taxon>Stenosarchaea group</taxon>
        <taxon>Halobacteria</taxon>
        <taxon>Halobacteriales</taxon>
        <taxon>Natrialbaceae</taxon>
        <taxon>Natronococcus</taxon>
    </lineage>
</organism>
<proteinExistence type="predicted"/>
<evidence type="ECO:0000313" key="2">
    <source>
        <dbReference type="EMBL" id="TYL40007.1"/>
    </source>
</evidence>
<sequence>MEGSESERSRIANNRLAVAVVVGSLCFVVGAWLLIQTGLLDDLIPAQGPAADAVPLYLLVGLVLVGLVVWSWQRFLSLFE</sequence>
<dbReference type="Proteomes" id="UP000766904">
    <property type="component" value="Unassembled WGS sequence"/>
</dbReference>
<keyword evidence="1" id="KW-0812">Transmembrane</keyword>
<keyword evidence="1" id="KW-0472">Membrane</keyword>
<comment type="caution">
    <text evidence="2">The sequence shown here is derived from an EMBL/GenBank/DDBJ whole genome shotgun (WGS) entry which is preliminary data.</text>
</comment>
<evidence type="ECO:0000256" key="1">
    <source>
        <dbReference type="SAM" id="Phobius"/>
    </source>
</evidence>
<keyword evidence="1" id="KW-1133">Transmembrane helix</keyword>
<dbReference type="EMBL" id="PHNJ01000001">
    <property type="protein sequence ID" value="TYL40007.1"/>
    <property type="molecule type" value="Genomic_DNA"/>
</dbReference>
<dbReference type="RefSeq" id="WP_148855570.1">
    <property type="nucleotide sequence ID" value="NZ_PHNJ01000001.1"/>
</dbReference>
<gene>
    <name evidence="2" type="ORF">CV102_00015</name>
</gene>
<keyword evidence="3" id="KW-1185">Reference proteome</keyword>
<name>A0A8J8Q6J8_9EURY</name>
<feature type="transmembrane region" description="Helical" evidence="1">
    <location>
        <begin position="55"/>
        <end position="72"/>
    </location>
</feature>
<dbReference type="OrthoDB" id="203722at2157"/>
<evidence type="ECO:0000313" key="3">
    <source>
        <dbReference type="Proteomes" id="UP000766904"/>
    </source>
</evidence>